<dbReference type="PANTHER" id="PTHR33677">
    <property type="entry name" value="TRANSCRIPTIONAL REPRESSOR FRMR-RELATED"/>
    <property type="match status" value="1"/>
</dbReference>
<reference evidence="2 3" key="1">
    <citation type="submission" date="2024-02" db="EMBL/GenBank/DDBJ databases">
        <title>Draft genome sequence of Collimonas sp. strain H4R21, an effective mineral-weathering bacterial strain isolated from the beech rhizosphere.</title>
        <authorList>
            <person name="Morin E."/>
            <person name="Uroz S."/>
            <person name="Leveau J.H.J."/>
            <person name="Kumar R."/>
            <person name="Rey M.W."/>
            <person name="Pham J."/>
        </authorList>
    </citation>
    <scope>NUCLEOTIDE SEQUENCE [LARGE SCALE GENOMIC DNA]</scope>
    <source>
        <strain evidence="2 3">H4R21</strain>
    </source>
</reference>
<gene>
    <name evidence="2" type="ORF">V8G57_17320</name>
</gene>
<evidence type="ECO:0000313" key="3">
    <source>
        <dbReference type="Proteomes" id="UP001495910"/>
    </source>
</evidence>
<sequence>MNTTHPHKHESHPNVIKRLRMVAGQVNSIISMIEEGRSCTDVAMQLQAAEKALVQAKKTLIYDHLEHCLEDGIETSPKATLDEFKEISKYL</sequence>
<evidence type="ECO:0000256" key="1">
    <source>
        <dbReference type="ARBA" id="ARBA00005260"/>
    </source>
</evidence>
<comment type="similarity">
    <text evidence="1">Belongs to the FrmR/RcnR family.</text>
</comment>
<dbReference type="InterPro" id="IPR003735">
    <property type="entry name" value="Metal_Tscrpt_repr"/>
</dbReference>
<protein>
    <submittedName>
        <fullName evidence="2">Metal-sensing transcriptional repressor</fullName>
    </submittedName>
</protein>
<keyword evidence="3" id="KW-1185">Reference proteome</keyword>
<dbReference type="RefSeq" id="WP_092400984.1">
    <property type="nucleotide sequence ID" value="NZ_JBANDC010000012.1"/>
</dbReference>
<proteinExistence type="inferred from homology"/>
<dbReference type="Proteomes" id="UP001495910">
    <property type="component" value="Unassembled WGS sequence"/>
</dbReference>
<dbReference type="EMBL" id="JBANDC010000012">
    <property type="protein sequence ID" value="MEM4989152.1"/>
    <property type="molecule type" value="Genomic_DNA"/>
</dbReference>
<name>A0ABU9PZ10_9BURK</name>
<dbReference type="InterPro" id="IPR038390">
    <property type="entry name" value="Metal_Tscrpt_repr_sf"/>
</dbReference>
<accession>A0ABU9PZ10</accession>
<evidence type="ECO:0000313" key="2">
    <source>
        <dbReference type="EMBL" id="MEM4989152.1"/>
    </source>
</evidence>
<comment type="caution">
    <text evidence="2">The sequence shown here is derived from an EMBL/GenBank/DDBJ whole genome shotgun (WGS) entry which is preliminary data.</text>
</comment>
<organism evidence="2 3">
    <name type="scientific">Collimonas rhizosphaerae</name>
    <dbReference type="NCBI Taxonomy" id="3126357"/>
    <lineage>
        <taxon>Bacteria</taxon>
        <taxon>Pseudomonadati</taxon>
        <taxon>Pseudomonadota</taxon>
        <taxon>Betaproteobacteria</taxon>
        <taxon>Burkholderiales</taxon>
        <taxon>Oxalobacteraceae</taxon>
        <taxon>Collimonas</taxon>
    </lineage>
</organism>
<dbReference type="Pfam" id="PF02583">
    <property type="entry name" value="Trns_repr_metal"/>
    <property type="match status" value="1"/>
</dbReference>
<dbReference type="Gene3D" id="1.20.58.1000">
    <property type="entry name" value="Metal-sensitive repressor, helix protomer"/>
    <property type="match status" value="1"/>
</dbReference>